<dbReference type="AlphaFoldDB" id="A0A3P7L7I1"/>
<dbReference type="Pfam" id="PF15795">
    <property type="entry name" value="Spec3"/>
    <property type="match status" value="1"/>
</dbReference>
<dbReference type="PANTHER" id="PTHR21676">
    <property type="entry name" value="PROTEIN STUM"/>
    <property type="match status" value="1"/>
</dbReference>
<dbReference type="GO" id="GO:0050954">
    <property type="term" value="P:sensory perception of mechanical stimulus"/>
    <property type="evidence" value="ECO:0007669"/>
    <property type="project" value="TreeGrafter"/>
</dbReference>
<feature type="transmembrane region" description="Helical" evidence="5">
    <location>
        <begin position="12"/>
        <end position="39"/>
    </location>
</feature>
<sequence length="94" mass="10468">MHEAIPYLPIPVALLCFLLNLLIPGTGTIMSGLLALCLGQPRVNLKRGRKFVTLAVNLLVGISQFFTVTFFFVGWFWSIAWGSQLIIHSSGFMR</sequence>
<reference evidence="6 7" key="1">
    <citation type="submission" date="2018-11" db="EMBL/GenBank/DDBJ databases">
        <authorList>
            <consortium name="Pathogen Informatics"/>
        </authorList>
    </citation>
    <scope>NUCLEOTIDE SEQUENCE [LARGE SCALE GENOMIC DNA]</scope>
</reference>
<dbReference type="GO" id="GO:0042330">
    <property type="term" value="P:taxis"/>
    <property type="evidence" value="ECO:0007669"/>
    <property type="project" value="TreeGrafter"/>
</dbReference>
<dbReference type="OrthoDB" id="361532at2759"/>
<accession>A0A3P7L7I1</accession>
<protein>
    <recommendedName>
        <fullName evidence="8">Protein SPEC3</fullName>
    </recommendedName>
</protein>
<comment type="subcellular location">
    <subcellularLocation>
        <location evidence="1">Membrane</location>
        <topology evidence="1">Multi-pass membrane protein</topology>
    </subcellularLocation>
</comment>
<evidence type="ECO:0000313" key="7">
    <source>
        <dbReference type="Proteomes" id="UP000270094"/>
    </source>
</evidence>
<dbReference type="PANTHER" id="PTHR21676:SF7">
    <property type="entry name" value="PROTEIN SPEC3"/>
    <property type="match status" value="1"/>
</dbReference>
<keyword evidence="3 5" id="KW-1133">Transmembrane helix</keyword>
<evidence type="ECO:0000256" key="5">
    <source>
        <dbReference type="SAM" id="Phobius"/>
    </source>
</evidence>
<evidence type="ECO:0008006" key="8">
    <source>
        <dbReference type="Google" id="ProtNLM"/>
    </source>
</evidence>
<evidence type="ECO:0000256" key="1">
    <source>
        <dbReference type="ARBA" id="ARBA00004141"/>
    </source>
</evidence>
<dbReference type="InterPro" id="IPR026673">
    <property type="entry name" value="SPEC3/Stum"/>
</dbReference>
<dbReference type="EMBL" id="UYYB01095159">
    <property type="protein sequence ID" value="VDM75302.1"/>
    <property type="molecule type" value="Genomic_DNA"/>
</dbReference>
<dbReference type="GO" id="GO:0071683">
    <property type="term" value="C:sensory dendrite"/>
    <property type="evidence" value="ECO:0007669"/>
    <property type="project" value="TreeGrafter"/>
</dbReference>
<name>A0A3P7L7I1_STRVU</name>
<evidence type="ECO:0000256" key="2">
    <source>
        <dbReference type="ARBA" id="ARBA00022692"/>
    </source>
</evidence>
<feature type="transmembrane region" description="Helical" evidence="5">
    <location>
        <begin position="51"/>
        <end position="77"/>
    </location>
</feature>
<keyword evidence="7" id="KW-1185">Reference proteome</keyword>
<evidence type="ECO:0000256" key="3">
    <source>
        <dbReference type="ARBA" id="ARBA00022989"/>
    </source>
</evidence>
<evidence type="ECO:0000256" key="4">
    <source>
        <dbReference type="ARBA" id="ARBA00023136"/>
    </source>
</evidence>
<gene>
    <name evidence="6" type="ORF">SVUK_LOCUS10300</name>
</gene>
<proteinExistence type="predicted"/>
<evidence type="ECO:0000313" key="6">
    <source>
        <dbReference type="EMBL" id="VDM75302.1"/>
    </source>
</evidence>
<dbReference type="GO" id="GO:0016020">
    <property type="term" value="C:membrane"/>
    <property type="evidence" value="ECO:0007669"/>
    <property type="project" value="UniProtKB-SubCell"/>
</dbReference>
<dbReference type="GO" id="GO:0019230">
    <property type="term" value="P:proprioception"/>
    <property type="evidence" value="ECO:0007669"/>
    <property type="project" value="TreeGrafter"/>
</dbReference>
<dbReference type="Proteomes" id="UP000270094">
    <property type="component" value="Unassembled WGS sequence"/>
</dbReference>
<keyword evidence="2 5" id="KW-0812">Transmembrane</keyword>
<organism evidence="6 7">
    <name type="scientific">Strongylus vulgaris</name>
    <name type="common">Blood worm</name>
    <dbReference type="NCBI Taxonomy" id="40348"/>
    <lineage>
        <taxon>Eukaryota</taxon>
        <taxon>Metazoa</taxon>
        <taxon>Ecdysozoa</taxon>
        <taxon>Nematoda</taxon>
        <taxon>Chromadorea</taxon>
        <taxon>Rhabditida</taxon>
        <taxon>Rhabditina</taxon>
        <taxon>Rhabditomorpha</taxon>
        <taxon>Strongyloidea</taxon>
        <taxon>Strongylidae</taxon>
        <taxon>Strongylus</taxon>
    </lineage>
</organism>
<keyword evidence="4 5" id="KW-0472">Membrane</keyword>